<keyword evidence="3" id="KW-1185">Reference proteome</keyword>
<gene>
    <name evidence="2" type="ORF">ACFOVU_23880</name>
</gene>
<name>A0ABV8FVV5_9ACTN</name>
<dbReference type="Pfam" id="PF10936">
    <property type="entry name" value="DUF2617"/>
    <property type="match status" value="1"/>
</dbReference>
<organism evidence="2 3">
    <name type="scientific">Nocardiopsis sediminis</name>
    <dbReference type="NCBI Taxonomy" id="1778267"/>
    <lineage>
        <taxon>Bacteria</taxon>
        <taxon>Bacillati</taxon>
        <taxon>Actinomycetota</taxon>
        <taxon>Actinomycetes</taxon>
        <taxon>Streptosporangiales</taxon>
        <taxon>Nocardiopsidaceae</taxon>
        <taxon>Nocardiopsis</taxon>
    </lineage>
</organism>
<feature type="region of interest" description="Disordered" evidence="1">
    <location>
        <begin position="163"/>
        <end position="188"/>
    </location>
</feature>
<proteinExistence type="predicted"/>
<dbReference type="RefSeq" id="WP_378537172.1">
    <property type="nucleotide sequence ID" value="NZ_JBHSBH010000015.1"/>
</dbReference>
<sequence>MLQTITQPFVDTRAADLSWTIGHPPIAPLAARTVDPLVGGPRVELRILGASHQVLVEAAGPGWLTETVACLPGTDGGLPAQASPAVHGVRHYDFASSVRRLAPKAFAAQAQKTARAVAAHPCGLLATFPGSPDAITGLVVRADGHALLWRSWHAYPQTGELVTTTTSLDPRGTRSAPTPETETSGDDL</sequence>
<dbReference type="Proteomes" id="UP001595847">
    <property type="component" value="Unassembled WGS sequence"/>
</dbReference>
<dbReference type="EMBL" id="JBHSBH010000015">
    <property type="protein sequence ID" value="MFC3998981.1"/>
    <property type="molecule type" value="Genomic_DNA"/>
</dbReference>
<reference evidence="3" key="1">
    <citation type="journal article" date="2019" name="Int. J. Syst. Evol. Microbiol.">
        <title>The Global Catalogue of Microorganisms (GCM) 10K type strain sequencing project: providing services to taxonomists for standard genome sequencing and annotation.</title>
        <authorList>
            <consortium name="The Broad Institute Genomics Platform"/>
            <consortium name="The Broad Institute Genome Sequencing Center for Infectious Disease"/>
            <person name="Wu L."/>
            <person name="Ma J."/>
        </authorList>
    </citation>
    <scope>NUCLEOTIDE SEQUENCE [LARGE SCALE GENOMIC DNA]</scope>
    <source>
        <strain evidence="3">TBRC 1826</strain>
    </source>
</reference>
<evidence type="ECO:0000313" key="3">
    <source>
        <dbReference type="Proteomes" id="UP001595847"/>
    </source>
</evidence>
<comment type="caution">
    <text evidence="2">The sequence shown here is derived from an EMBL/GenBank/DDBJ whole genome shotgun (WGS) entry which is preliminary data.</text>
</comment>
<evidence type="ECO:0000313" key="2">
    <source>
        <dbReference type="EMBL" id="MFC3998981.1"/>
    </source>
</evidence>
<evidence type="ECO:0000256" key="1">
    <source>
        <dbReference type="SAM" id="MobiDB-lite"/>
    </source>
</evidence>
<dbReference type="InterPro" id="IPR024486">
    <property type="entry name" value="DUF2617"/>
</dbReference>
<accession>A0ABV8FVV5</accession>
<protein>
    <submittedName>
        <fullName evidence="2">DUF2617 family protein</fullName>
    </submittedName>
</protein>